<dbReference type="EMBL" id="LAZR01006806">
    <property type="protein sequence ID" value="KKM89508.1"/>
    <property type="molecule type" value="Genomic_DNA"/>
</dbReference>
<evidence type="ECO:0000313" key="1">
    <source>
        <dbReference type="EMBL" id="KKM89508.1"/>
    </source>
</evidence>
<dbReference type="AlphaFoldDB" id="A0A0F9L7N0"/>
<accession>A0A0F9L7N0</accession>
<feature type="non-terminal residue" evidence="1">
    <location>
        <position position="1"/>
    </location>
</feature>
<gene>
    <name evidence="1" type="ORF">LCGC14_1247890</name>
</gene>
<reference evidence="1" key="1">
    <citation type="journal article" date="2015" name="Nature">
        <title>Complex archaea that bridge the gap between prokaryotes and eukaryotes.</title>
        <authorList>
            <person name="Spang A."/>
            <person name="Saw J.H."/>
            <person name="Jorgensen S.L."/>
            <person name="Zaremba-Niedzwiedzka K."/>
            <person name="Martijn J."/>
            <person name="Lind A.E."/>
            <person name="van Eijk R."/>
            <person name="Schleper C."/>
            <person name="Guy L."/>
            <person name="Ettema T.J."/>
        </authorList>
    </citation>
    <scope>NUCLEOTIDE SEQUENCE</scope>
</reference>
<comment type="caution">
    <text evidence="1">The sequence shown here is derived from an EMBL/GenBank/DDBJ whole genome shotgun (WGS) entry which is preliminary data.</text>
</comment>
<protein>
    <submittedName>
        <fullName evidence="1">Uncharacterized protein</fullName>
    </submittedName>
</protein>
<proteinExistence type="predicted"/>
<sequence length="317" mass="32616">LIADLERMRAYVADRELDSVVNVEFVASAGCALAKDANPEDLETTVAVVVSYRGEHFTVAADAVAVVATVLGTGNTIGVSQFGCIWVFGNKTADLALAVPSAAETELTDIAALAQPMPDVPTEGDVPIACLMIEADASEWEWGHATEGEIDLDSTTATFYNLLNRPYITSPMASFALDTGAATFTYGAAVAVLGDGTALAITGKAAVAFPAGELTAIASNKVGAFILYALANDDEIPVQIGAAYATINAARLAVDNLNPNPLLVELGRIYIENGSGADFTPGTTLLDATGVTVTFETAPVRAGLLAPTDLTAATVNA</sequence>
<name>A0A0F9L7N0_9ZZZZ</name>
<organism evidence="1">
    <name type="scientific">marine sediment metagenome</name>
    <dbReference type="NCBI Taxonomy" id="412755"/>
    <lineage>
        <taxon>unclassified sequences</taxon>
        <taxon>metagenomes</taxon>
        <taxon>ecological metagenomes</taxon>
    </lineage>
</organism>